<proteinExistence type="predicted"/>
<keyword evidence="9" id="KW-1185">Reference proteome</keyword>
<keyword evidence="3 6" id="KW-0812">Transmembrane</keyword>
<evidence type="ECO:0000256" key="2">
    <source>
        <dbReference type="ARBA" id="ARBA00022475"/>
    </source>
</evidence>
<feature type="transmembrane region" description="Helical" evidence="6">
    <location>
        <begin position="327"/>
        <end position="347"/>
    </location>
</feature>
<dbReference type="GO" id="GO:0022857">
    <property type="term" value="F:transmembrane transporter activity"/>
    <property type="evidence" value="ECO:0007669"/>
    <property type="project" value="InterPro"/>
</dbReference>
<keyword evidence="5 6" id="KW-0472">Membrane</keyword>
<feature type="transmembrane region" description="Helical" evidence="6">
    <location>
        <begin position="396"/>
        <end position="420"/>
    </location>
</feature>
<evidence type="ECO:0000259" key="7">
    <source>
        <dbReference type="PROSITE" id="PS50850"/>
    </source>
</evidence>
<evidence type="ECO:0000256" key="1">
    <source>
        <dbReference type="ARBA" id="ARBA00004651"/>
    </source>
</evidence>
<dbReference type="InterPro" id="IPR011701">
    <property type="entry name" value="MFS"/>
</dbReference>
<evidence type="ECO:0000256" key="3">
    <source>
        <dbReference type="ARBA" id="ARBA00022692"/>
    </source>
</evidence>
<comment type="subcellular location">
    <subcellularLocation>
        <location evidence="1">Cell membrane</location>
        <topology evidence="1">Multi-pass membrane protein</topology>
    </subcellularLocation>
</comment>
<comment type="caution">
    <text evidence="8">The sequence shown here is derived from an EMBL/GenBank/DDBJ whole genome shotgun (WGS) entry which is preliminary data.</text>
</comment>
<gene>
    <name evidence="8" type="ORF">D8Y22_02975</name>
</gene>
<feature type="transmembrane region" description="Helical" evidence="6">
    <location>
        <begin position="226"/>
        <end position="246"/>
    </location>
</feature>
<feature type="transmembrane region" description="Helical" evidence="6">
    <location>
        <begin position="82"/>
        <end position="101"/>
    </location>
</feature>
<evidence type="ECO:0000313" key="8">
    <source>
        <dbReference type="EMBL" id="THE66253.1"/>
    </source>
</evidence>
<feature type="transmembrane region" description="Helical" evidence="6">
    <location>
        <begin position="266"/>
        <end position="288"/>
    </location>
</feature>
<reference evidence="8 9" key="1">
    <citation type="submission" date="2018-10" db="EMBL/GenBank/DDBJ databases">
        <title>Natronolimnobius sp. XQ-INN 246 isolated from Inner Mongolia Autonomous Region of China.</title>
        <authorList>
            <person name="Xue Q."/>
        </authorList>
    </citation>
    <scope>NUCLEOTIDE SEQUENCE [LARGE SCALE GENOMIC DNA]</scope>
    <source>
        <strain evidence="8 9">XQ-INN 246</strain>
    </source>
</reference>
<dbReference type="PANTHER" id="PTHR43124">
    <property type="entry name" value="PURINE EFFLUX PUMP PBUE"/>
    <property type="match status" value="1"/>
</dbReference>
<dbReference type="InterPro" id="IPR036259">
    <property type="entry name" value="MFS_trans_sf"/>
</dbReference>
<dbReference type="AlphaFoldDB" id="A0A4S3TSA3"/>
<evidence type="ECO:0000313" key="9">
    <source>
        <dbReference type="Proteomes" id="UP000318864"/>
    </source>
</evidence>
<dbReference type="InterPro" id="IPR050189">
    <property type="entry name" value="MFS_Efflux_Transporters"/>
</dbReference>
<feature type="transmembrane region" description="Helical" evidence="6">
    <location>
        <begin position="140"/>
        <end position="164"/>
    </location>
</feature>
<feature type="transmembrane region" description="Helical" evidence="6">
    <location>
        <begin position="49"/>
        <end position="70"/>
    </location>
</feature>
<sequence>MSGLFSRLQAVSRPRIVGSTTLGHGVNEFFSIVIPPIIPLLVADLGITYGQAGLLVTVFFVMYVLFQLPAGVLADVVGKDRLLLGGLFGMAVGILVASVATSYETLLLAQTIAGISGSTFHPTGMALVSDAETDETEGKAMGIFGFGGALGTMTAPVVVGGVAVVAGWRLALVAGVAIGAIATLVVTYLYVTAEAETAADDPSPRADGGNDQPSLRARVRSIGSPVDLRLTPSIVVLFFVTLVLSMQHRAIQTYTTSYVTAETGSSVSVGNITFFALLVGGSLASLYAGDLADRFDRVTLGIGASIATAFLVAGTLAATAVTDGLSLLAVTVVLTVWFAIIGAMMYASYPVKNAMVSKQAEKASSGSLFGVIQTGSALGSASGPAVFGVLATEWGVVAAFPAIAGVSVVLALLFLTLSLVD</sequence>
<keyword evidence="4 6" id="KW-1133">Transmembrane helix</keyword>
<dbReference type="InterPro" id="IPR020846">
    <property type="entry name" value="MFS_dom"/>
</dbReference>
<organism evidence="8 9">
    <name type="scientific">Salinadaptatus halalkaliphilus</name>
    <dbReference type="NCBI Taxonomy" id="2419781"/>
    <lineage>
        <taxon>Archaea</taxon>
        <taxon>Methanobacteriati</taxon>
        <taxon>Methanobacteriota</taxon>
        <taxon>Stenosarchaea group</taxon>
        <taxon>Halobacteria</taxon>
        <taxon>Halobacteriales</taxon>
        <taxon>Natrialbaceae</taxon>
        <taxon>Salinadaptatus</taxon>
    </lineage>
</organism>
<dbReference type="SUPFAM" id="SSF103473">
    <property type="entry name" value="MFS general substrate transporter"/>
    <property type="match status" value="1"/>
</dbReference>
<dbReference type="RefSeq" id="WP_141463232.1">
    <property type="nucleotide sequence ID" value="NZ_RBZW01000011.1"/>
</dbReference>
<accession>A0A4S3TSA3</accession>
<dbReference type="OrthoDB" id="117970at2157"/>
<evidence type="ECO:0000256" key="5">
    <source>
        <dbReference type="ARBA" id="ARBA00023136"/>
    </source>
</evidence>
<dbReference type="Gene3D" id="1.20.1250.20">
    <property type="entry name" value="MFS general substrate transporter like domains"/>
    <property type="match status" value="1"/>
</dbReference>
<dbReference type="EMBL" id="RBZW01000011">
    <property type="protein sequence ID" value="THE66253.1"/>
    <property type="molecule type" value="Genomic_DNA"/>
</dbReference>
<evidence type="ECO:0000256" key="4">
    <source>
        <dbReference type="ARBA" id="ARBA00022989"/>
    </source>
</evidence>
<dbReference type="Pfam" id="PF07690">
    <property type="entry name" value="MFS_1"/>
    <property type="match status" value="1"/>
</dbReference>
<protein>
    <submittedName>
        <fullName evidence="8">MFS transporter</fullName>
    </submittedName>
</protein>
<feature type="transmembrane region" description="Helical" evidence="6">
    <location>
        <begin position="170"/>
        <end position="191"/>
    </location>
</feature>
<dbReference type="PANTHER" id="PTHR43124:SF3">
    <property type="entry name" value="CHLORAMPHENICOL EFFLUX PUMP RV0191"/>
    <property type="match status" value="1"/>
</dbReference>
<dbReference type="Proteomes" id="UP000318864">
    <property type="component" value="Unassembled WGS sequence"/>
</dbReference>
<feature type="transmembrane region" description="Helical" evidence="6">
    <location>
        <begin position="300"/>
        <end position="321"/>
    </location>
</feature>
<feature type="domain" description="Major facilitator superfamily (MFS) profile" evidence="7">
    <location>
        <begin position="16"/>
        <end position="421"/>
    </location>
</feature>
<evidence type="ECO:0000256" key="6">
    <source>
        <dbReference type="SAM" id="Phobius"/>
    </source>
</evidence>
<dbReference type="PROSITE" id="PS50850">
    <property type="entry name" value="MFS"/>
    <property type="match status" value="1"/>
</dbReference>
<dbReference type="GO" id="GO:0005886">
    <property type="term" value="C:plasma membrane"/>
    <property type="evidence" value="ECO:0007669"/>
    <property type="project" value="UniProtKB-SubCell"/>
</dbReference>
<feature type="transmembrane region" description="Helical" evidence="6">
    <location>
        <begin position="21"/>
        <end position="43"/>
    </location>
</feature>
<keyword evidence="2" id="KW-1003">Cell membrane</keyword>
<feature type="transmembrane region" description="Helical" evidence="6">
    <location>
        <begin position="368"/>
        <end position="390"/>
    </location>
</feature>
<name>A0A4S3TSA3_9EURY</name>